<dbReference type="GO" id="GO:0008360">
    <property type="term" value="P:regulation of cell shape"/>
    <property type="evidence" value="ECO:0007669"/>
    <property type="project" value="UniProtKB-UniRule"/>
</dbReference>
<dbReference type="GO" id="GO:0005576">
    <property type="term" value="C:extracellular region"/>
    <property type="evidence" value="ECO:0007669"/>
    <property type="project" value="TreeGrafter"/>
</dbReference>
<dbReference type="OrthoDB" id="3176960at2"/>
<feature type="active site" description="Proton donor/acceptor" evidence="6">
    <location>
        <position position="418"/>
    </location>
</feature>
<accession>A0A0A7FZX4</accession>
<sequence>MKKDIIKKFTNNKILLGITGFIVTLVVIYLCVSMYFINHFYFKTKINGVNASCKTVAEVEEELSHGADSYSLELIGRNDIDAKITASDIDLKYSPNGKIEELKDCQNPFGWIISIFKKESYEVPGVISYNKDKLKKSFNNLPYFDKANIVKPKNASFKYTNDGYEIVPEVYGNKVKTSLLYDNVVNAIVNREPTLDLDAIDCYENPTFTSKSQEVLDAKNLLDKYVSANITYKIGDNTVVVDGSLIHNWLNVSKDMKVTVSDSKVYNFVLSLANKYNTVGKTREFNSSTGKVVKVSGGSYGWKINVSEETNNLISLIKEGTTATITPIYAQKAKVMGPSDIGDTYVEIDLSKQHVWFYKDGSLVTEGDVVTGNLSKKTDTPPGVYFLNYKEKNATLKGEDYSTPVDFWMPFNGGIGLHDAKWRNKFGGDIYKTSGSHGCVNCPPELAKTIFENIEAGTPVVCYFEENQKESK</sequence>
<feature type="domain" description="L,D-TPase catalytic" evidence="8">
    <location>
        <begin position="344"/>
        <end position="463"/>
    </location>
</feature>
<keyword evidence="7" id="KW-1133">Transmembrane helix</keyword>
<dbReference type="GO" id="GO:0071972">
    <property type="term" value="F:peptidoglycan L,D-transpeptidase activity"/>
    <property type="evidence" value="ECO:0007669"/>
    <property type="project" value="TreeGrafter"/>
</dbReference>
<evidence type="ECO:0000256" key="6">
    <source>
        <dbReference type="PROSITE-ProRule" id="PRU01373"/>
    </source>
</evidence>
<evidence type="ECO:0000256" key="1">
    <source>
        <dbReference type="ARBA" id="ARBA00004752"/>
    </source>
</evidence>
<keyword evidence="7" id="KW-0472">Membrane</keyword>
<dbReference type="PANTHER" id="PTHR30582">
    <property type="entry name" value="L,D-TRANSPEPTIDASE"/>
    <property type="match status" value="1"/>
</dbReference>
<dbReference type="GO" id="GO:0018104">
    <property type="term" value="P:peptidoglycan-protein cross-linking"/>
    <property type="evidence" value="ECO:0007669"/>
    <property type="project" value="TreeGrafter"/>
</dbReference>
<dbReference type="PROSITE" id="PS52029">
    <property type="entry name" value="LD_TPASE"/>
    <property type="match status" value="1"/>
</dbReference>
<evidence type="ECO:0000313" key="9">
    <source>
        <dbReference type="EMBL" id="AIY85163.1"/>
    </source>
</evidence>
<protein>
    <submittedName>
        <fullName evidence="9">L,D-transpeptidase catalytic domain protein</fullName>
    </submittedName>
</protein>
<dbReference type="AlphaFoldDB" id="A0A0A7FZX4"/>
<dbReference type="Gene3D" id="2.40.440.10">
    <property type="entry name" value="L,D-transpeptidase catalytic domain-like"/>
    <property type="match status" value="1"/>
</dbReference>
<dbReference type="Gene3D" id="3.10.20.800">
    <property type="match status" value="1"/>
</dbReference>
<evidence type="ECO:0000256" key="3">
    <source>
        <dbReference type="ARBA" id="ARBA00022960"/>
    </source>
</evidence>
<dbReference type="InterPro" id="IPR050979">
    <property type="entry name" value="LD-transpeptidase"/>
</dbReference>
<feature type="active site" description="Nucleophile" evidence="6">
    <location>
        <position position="439"/>
    </location>
</feature>
<keyword evidence="5 6" id="KW-0961">Cell wall biogenesis/degradation</keyword>
<name>A0A0A7FZX4_9CLOT</name>
<keyword evidence="3 6" id="KW-0133">Cell shape</keyword>
<keyword evidence="2" id="KW-0808">Transferase</keyword>
<dbReference type="KEGG" id="cbv:U729_372"/>
<dbReference type="STRING" id="1561.NPD11_2632"/>
<dbReference type="InterPro" id="IPR005490">
    <property type="entry name" value="LD_TPept_cat_dom"/>
</dbReference>
<proteinExistence type="predicted"/>
<dbReference type="HOGENOM" id="CLU_022707_2_1_9"/>
<dbReference type="PANTHER" id="PTHR30582:SF33">
    <property type="entry name" value="EXPORTED PROTEIN"/>
    <property type="match status" value="1"/>
</dbReference>
<evidence type="ECO:0000256" key="7">
    <source>
        <dbReference type="SAM" id="Phobius"/>
    </source>
</evidence>
<dbReference type="InterPro" id="IPR038063">
    <property type="entry name" value="Transpep_catalytic_dom"/>
</dbReference>
<evidence type="ECO:0000256" key="2">
    <source>
        <dbReference type="ARBA" id="ARBA00022679"/>
    </source>
</evidence>
<feature type="transmembrane region" description="Helical" evidence="7">
    <location>
        <begin position="12"/>
        <end position="37"/>
    </location>
</feature>
<dbReference type="GO" id="GO:0016740">
    <property type="term" value="F:transferase activity"/>
    <property type="evidence" value="ECO:0007669"/>
    <property type="project" value="UniProtKB-KW"/>
</dbReference>
<gene>
    <name evidence="9" type="ORF">U729_372</name>
</gene>
<dbReference type="SUPFAM" id="SSF143985">
    <property type="entry name" value="L,D-transpeptidase pre-catalytic domain-like"/>
    <property type="match status" value="1"/>
</dbReference>
<dbReference type="RefSeq" id="WP_039311223.1">
    <property type="nucleotide sequence ID" value="NZ_CP006905.1"/>
</dbReference>
<dbReference type="UniPathway" id="UPA00219"/>
<evidence type="ECO:0000256" key="4">
    <source>
        <dbReference type="ARBA" id="ARBA00022984"/>
    </source>
</evidence>
<dbReference type="CDD" id="cd16913">
    <property type="entry name" value="YkuD_like"/>
    <property type="match status" value="1"/>
</dbReference>
<dbReference type="eggNOG" id="COG1376">
    <property type="taxonomic scope" value="Bacteria"/>
</dbReference>
<dbReference type="Pfam" id="PF12229">
    <property type="entry name" value="PG_binding_4"/>
    <property type="match status" value="2"/>
</dbReference>
<dbReference type="Proteomes" id="UP000030635">
    <property type="component" value="Chromosome"/>
</dbReference>
<keyword evidence="7" id="KW-0812">Transmembrane</keyword>
<keyword evidence="10" id="KW-1185">Reference proteome</keyword>
<dbReference type="Pfam" id="PF03734">
    <property type="entry name" value="YkuD"/>
    <property type="match status" value="1"/>
</dbReference>
<dbReference type="InterPro" id="IPR022029">
    <property type="entry name" value="YoaR-like_PG-bd"/>
</dbReference>
<dbReference type="InterPro" id="IPR038054">
    <property type="entry name" value="LD_TPept-like_central_sf"/>
</dbReference>
<organism evidence="9 10">
    <name type="scientific">Clostridium baratii str. Sullivan</name>
    <dbReference type="NCBI Taxonomy" id="1415775"/>
    <lineage>
        <taxon>Bacteria</taxon>
        <taxon>Bacillati</taxon>
        <taxon>Bacillota</taxon>
        <taxon>Clostridia</taxon>
        <taxon>Eubacteriales</taxon>
        <taxon>Clostridiaceae</taxon>
        <taxon>Clostridium</taxon>
    </lineage>
</organism>
<evidence type="ECO:0000259" key="8">
    <source>
        <dbReference type="PROSITE" id="PS52029"/>
    </source>
</evidence>
<keyword evidence="4 6" id="KW-0573">Peptidoglycan synthesis</keyword>
<comment type="pathway">
    <text evidence="1 6">Cell wall biogenesis; peptidoglycan biosynthesis.</text>
</comment>
<dbReference type="EMBL" id="CP006905">
    <property type="protein sequence ID" value="AIY85163.1"/>
    <property type="molecule type" value="Genomic_DNA"/>
</dbReference>
<dbReference type="SUPFAM" id="SSF141523">
    <property type="entry name" value="L,D-transpeptidase catalytic domain-like"/>
    <property type="match status" value="1"/>
</dbReference>
<reference evidence="9 10" key="1">
    <citation type="journal article" date="2015" name="Infect. Genet. Evol.">
        <title>Genomic sequences of six botulinum neurotoxin-producing strains representing three clostridial species illustrate the mobility and diversity of botulinum neurotoxin genes.</title>
        <authorList>
            <person name="Smith T.J."/>
            <person name="Hill K.K."/>
            <person name="Xie G."/>
            <person name="Foley B.T."/>
            <person name="Williamson C.H."/>
            <person name="Foster J.T."/>
            <person name="Johnson S.L."/>
            <person name="Chertkov O."/>
            <person name="Teshima H."/>
            <person name="Gibbons H.S."/>
            <person name="Johnsky L.A."/>
            <person name="Karavis M.A."/>
            <person name="Smith L.A."/>
        </authorList>
    </citation>
    <scope>NUCLEOTIDE SEQUENCE [LARGE SCALE GENOMIC DNA]</scope>
    <source>
        <strain evidence="9 10">Sullivan</strain>
    </source>
</reference>
<dbReference type="GO" id="GO:0071555">
    <property type="term" value="P:cell wall organization"/>
    <property type="evidence" value="ECO:0007669"/>
    <property type="project" value="UniProtKB-UniRule"/>
</dbReference>
<evidence type="ECO:0000313" key="10">
    <source>
        <dbReference type="Proteomes" id="UP000030635"/>
    </source>
</evidence>
<evidence type="ECO:0000256" key="5">
    <source>
        <dbReference type="ARBA" id="ARBA00023316"/>
    </source>
</evidence>